<evidence type="ECO:0000313" key="2">
    <source>
        <dbReference type="Proteomes" id="UP000325517"/>
    </source>
</evidence>
<name>A0A5J6SND9_9BACI</name>
<dbReference type="RefSeq" id="WP_151700222.1">
    <property type="nucleotide sequence ID" value="NZ_CP031223.1"/>
</dbReference>
<proteinExistence type="predicted"/>
<protein>
    <submittedName>
        <fullName evidence="1">Uncharacterized protein</fullName>
    </submittedName>
</protein>
<dbReference type="KEGG" id="psyo:PB01_10940"/>
<dbReference type="AlphaFoldDB" id="A0A5J6SND9"/>
<sequence>MSNYWNYRIVKKDWENGYISYEICEVYYENDVPTSWIWGKNVMSGESKEDLKWKLSVVSKAYEKPVLEIVGDDEAIIEVKE</sequence>
<gene>
    <name evidence="1" type="ORF">PB01_10940</name>
</gene>
<reference evidence="1 2" key="1">
    <citation type="submission" date="2018-07" db="EMBL/GenBank/DDBJ databases">
        <title>Complete genome sequence of Psychrobacillus sp. PB01, isolated from iceberg, and comparative genome analysis of Psychrobacillus strains.</title>
        <authorList>
            <person name="Lee P.C."/>
        </authorList>
    </citation>
    <scope>NUCLEOTIDE SEQUENCE [LARGE SCALE GENOMIC DNA]</scope>
    <source>
        <strain evidence="1 2">PB01</strain>
    </source>
</reference>
<organism evidence="1 2">
    <name type="scientific">Psychrobacillus glaciei</name>
    <dbReference type="NCBI Taxonomy" id="2283160"/>
    <lineage>
        <taxon>Bacteria</taxon>
        <taxon>Bacillati</taxon>
        <taxon>Bacillota</taxon>
        <taxon>Bacilli</taxon>
        <taxon>Bacillales</taxon>
        <taxon>Bacillaceae</taxon>
        <taxon>Psychrobacillus</taxon>
    </lineage>
</organism>
<dbReference type="OrthoDB" id="2991011at2"/>
<accession>A0A5J6SND9</accession>
<evidence type="ECO:0000313" key="1">
    <source>
        <dbReference type="EMBL" id="QFF99299.1"/>
    </source>
</evidence>
<dbReference type="Proteomes" id="UP000325517">
    <property type="component" value="Chromosome"/>
</dbReference>
<dbReference type="EMBL" id="CP031223">
    <property type="protein sequence ID" value="QFF99299.1"/>
    <property type="molecule type" value="Genomic_DNA"/>
</dbReference>
<keyword evidence="2" id="KW-1185">Reference proteome</keyword>